<dbReference type="AlphaFoldDB" id="X1CSB3"/>
<dbReference type="InterPro" id="IPR013766">
    <property type="entry name" value="Thioredoxin_domain"/>
</dbReference>
<dbReference type="GO" id="GO:0016491">
    <property type="term" value="F:oxidoreductase activity"/>
    <property type="evidence" value="ECO:0007669"/>
    <property type="project" value="InterPro"/>
</dbReference>
<feature type="domain" description="Thioredoxin" evidence="1">
    <location>
        <begin position="99"/>
        <end position="196"/>
    </location>
</feature>
<dbReference type="SUPFAM" id="SSF52833">
    <property type="entry name" value="Thioredoxin-like"/>
    <property type="match status" value="1"/>
</dbReference>
<dbReference type="InterPro" id="IPR000866">
    <property type="entry name" value="AhpC/TSA"/>
</dbReference>
<dbReference type="Gene3D" id="3.40.30.10">
    <property type="entry name" value="Glutaredoxin"/>
    <property type="match status" value="1"/>
</dbReference>
<dbReference type="PANTHER" id="PTHR42852:SF17">
    <property type="entry name" value="THIOREDOXIN-LIKE PROTEIN HI_1115"/>
    <property type="match status" value="1"/>
</dbReference>
<dbReference type="PANTHER" id="PTHR42852">
    <property type="entry name" value="THIOL:DISULFIDE INTERCHANGE PROTEIN DSBE"/>
    <property type="match status" value="1"/>
</dbReference>
<reference evidence="2" key="1">
    <citation type="journal article" date="2014" name="Front. Microbiol.">
        <title>High frequency of phylogenetically diverse reductive dehalogenase-homologous genes in deep subseafloor sedimentary metagenomes.</title>
        <authorList>
            <person name="Kawai M."/>
            <person name="Futagami T."/>
            <person name="Toyoda A."/>
            <person name="Takaki Y."/>
            <person name="Nishi S."/>
            <person name="Hori S."/>
            <person name="Arai W."/>
            <person name="Tsubouchi T."/>
            <person name="Morono Y."/>
            <person name="Uchiyama I."/>
            <person name="Ito T."/>
            <person name="Fujiyama A."/>
            <person name="Inagaki F."/>
            <person name="Takami H."/>
        </authorList>
    </citation>
    <scope>NUCLEOTIDE SEQUENCE</scope>
    <source>
        <strain evidence="2">Expedition CK06-06</strain>
    </source>
</reference>
<dbReference type="InterPro" id="IPR036249">
    <property type="entry name" value="Thioredoxin-like_sf"/>
</dbReference>
<sequence length="196" mass="22719">MESKVNYIHVADNSGKDIQSLVNEKKDFSGLIELLEKEDFLDQNQLRELFLLKGLFENYNNPEFKKSGIVSILSQFAKGSNNEKNKTIAKTLIKRFSRIHVGTQAPAFTMSDHTGKPVQLGDFKGKYVYVDFWATWCTPCLKEMKLMPELVRKYGDHVQFLSISIDSDAERMRKFLKKKGYTDTDYNGNWSFLFFD</sequence>
<dbReference type="PROSITE" id="PS51352">
    <property type="entry name" value="THIOREDOXIN_2"/>
    <property type="match status" value="1"/>
</dbReference>
<proteinExistence type="predicted"/>
<dbReference type="CDD" id="cd02966">
    <property type="entry name" value="TlpA_like_family"/>
    <property type="match status" value="1"/>
</dbReference>
<gene>
    <name evidence="2" type="ORF">S01H4_45023</name>
</gene>
<accession>X1CSB3</accession>
<evidence type="ECO:0000259" key="1">
    <source>
        <dbReference type="PROSITE" id="PS51352"/>
    </source>
</evidence>
<name>X1CSB3_9ZZZZ</name>
<dbReference type="InterPro" id="IPR050553">
    <property type="entry name" value="Thioredoxin_ResA/DsbE_sf"/>
</dbReference>
<organism evidence="2">
    <name type="scientific">marine sediment metagenome</name>
    <dbReference type="NCBI Taxonomy" id="412755"/>
    <lineage>
        <taxon>unclassified sequences</taxon>
        <taxon>metagenomes</taxon>
        <taxon>ecological metagenomes</taxon>
    </lineage>
</organism>
<comment type="caution">
    <text evidence="2">The sequence shown here is derived from an EMBL/GenBank/DDBJ whole genome shotgun (WGS) entry which is preliminary data.</text>
</comment>
<evidence type="ECO:0000313" key="2">
    <source>
        <dbReference type="EMBL" id="GAG95857.1"/>
    </source>
</evidence>
<dbReference type="EMBL" id="BART01025028">
    <property type="protein sequence ID" value="GAG95857.1"/>
    <property type="molecule type" value="Genomic_DNA"/>
</dbReference>
<protein>
    <recommendedName>
        <fullName evidence="1">Thioredoxin domain-containing protein</fullName>
    </recommendedName>
</protein>
<dbReference type="Pfam" id="PF00578">
    <property type="entry name" value="AhpC-TSA"/>
    <property type="match status" value="1"/>
</dbReference>
<dbReference type="GO" id="GO:0016209">
    <property type="term" value="F:antioxidant activity"/>
    <property type="evidence" value="ECO:0007669"/>
    <property type="project" value="InterPro"/>
</dbReference>
<feature type="non-terminal residue" evidence="2">
    <location>
        <position position="196"/>
    </location>
</feature>